<protein>
    <submittedName>
        <fullName evidence="1">Uncharacterized protein</fullName>
    </submittedName>
</protein>
<proteinExistence type="predicted"/>
<evidence type="ECO:0000313" key="1">
    <source>
        <dbReference type="EMBL" id="TDE06748.1"/>
    </source>
</evidence>
<gene>
    <name evidence="1" type="ORF">E0F98_03790</name>
</gene>
<organism evidence="1 2">
    <name type="scientific">Flavobacterium hiemivividum</name>
    <dbReference type="NCBI Taxonomy" id="2541734"/>
    <lineage>
        <taxon>Bacteria</taxon>
        <taxon>Pseudomonadati</taxon>
        <taxon>Bacteroidota</taxon>
        <taxon>Flavobacteriia</taxon>
        <taxon>Flavobacteriales</taxon>
        <taxon>Flavobacteriaceae</taxon>
        <taxon>Flavobacterium</taxon>
    </lineage>
</organism>
<evidence type="ECO:0000313" key="2">
    <source>
        <dbReference type="Proteomes" id="UP000294597"/>
    </source>
</evidence>
<name>A0A4V2Z1Y5_9FLAO</name>
<sequence length="63" mass="7275">MNHTIKIFAIYKNGTHLGNEKGKDEIDAIKKFIIASQLGEMINDSEFVAKYNAIEAIKRRHHY</sequence>
<reference evidence="1 2" key="1">
    <citation type="submission" date="2019-03" db="EMBL/GenBank/DDBJ databases">
        <title>Flavobacterium TSA-D2 sp. nov., isolated from arctic soil.</title>
        <authorList>
            <person name="Chaudhary D.K."/>
        </authorList>
    </citation>
    <scope>NUCLEOTIDE SEQUENCE [LARGE SCALE GENOMIC DNA]</scope>
    <source>
        <strain evidence="1 2">TSA-D2</strain>
    </source>
</reference>
<dbReference type="Proteomes" id="UP000294597">
    <property type="component" value="Unassembled WGS sequence"/>
</dbReference>
<keyword evidence="2" id="KW-1185">Reference proteome</keyword>
<dbReference type="AlphaFoldDB" id="A0A4V2Z1Y5"/>
<dbReference type="EMBL" id="SMFO01000001">
    <property type="protein sequence ID" value="TDE06748.1"/>
    <property type="molecule type" value="Genomic_DNA"/>
</dbReference>
<accession>A0A4V2Z1Y5</accession>
<dbReference type="RefSeq" id="WP_132109254.1">
    <property type="nucleotide sequence ID" value="NZ_SMFO01000001.1"/>
</dbReference>
<comment type="caution">
    <text evidence="1">The sequence shown here is derived from an EMBL/GenBank/DDBJ whole genome shotgun (WGS) entry which is preliminary data.</text>
</comment>